<feature type="non-terminal residue" evidence="1">
    <location>
        <position position="1"/>
    </location>
</feature>
<sequence length="193" mass="20761">TSENAAGALAIAGGRSADRVGAPDGWGSDLIDRERWVRWTNGLGPPDQDVAPGDERQGFVIAAEPDTRPGIAEYRLQAAHGLPRGCESDDRFLKNSKPGFTVAPERLDTSNSRERAGRLKRLVDRACVIAWVDAADCPGLQRAAAALFDARAPGSTELARFRETLATARMSREAEIVLGDAERSVREVVDPTP</sequence>
<gene>
    <name evidence="1" type="ORF">GWO12_03500</name>
</gene>
<organism evidence="1 2">
    <name type="scientific">Candidatus Kutchimonas denitrificans</name>
    <dbReference type="NCBI Taxonomy" id="3056748"/>
    <lineage>
        <taxon>Bacteria</taxon>
        <taxon>Pseudomonadati</taxon>
        <taxon>Gemmatimonadota</taxon>
        <taxon>Gemmatimonadia</taxon>
        <taxon>Candidatus Palauibacterales</taxon>
        <taxon>Candidatus Palauibacteraceae</taxon>
        <taxon>Candidatus Kutchimonas</taxon>
    </lineage>
</organism>
<evidence type="ECO:0000313" key="1">
    <source>
        <dbReference type="EMBL" id="NIR74166.1"/>
    </source>
</evidence>
<evidence type="ECO:0000313" key="2">
    <source>
        <dbReference type="Proteomes" id="UP000702544"/>
    </source>
</evidence>
<protein>
    <submittedName>
        <fullName evidence="1">Uncharacterized protein</fullName>
    </submittedName>
</protein>
<reference evidence="1 2" key="1">
    <citation type="submission" date="2020-01" db="EMBL/GenBank/DDBJ databases">
        <title>Genomes assembled from Gulf of Kutch pelagic sediment metagenomes.</title>
        <authorList>
            <person name="Chandrashekar M."/>
            <person name="Mahajan M.S."/>
            <person name="Dave K.J."/>
            <person name="Vatsa P."/>
            <person name="Nathani N.M."/>
        </authorList>
    </citation>
    <scope>NUCLEOTIDE SEQUENCE [LARGE SCALE GENOMIC DNA]</scope>
    <source>
        <strain evidence="1">KS3-K002</strain>
    </source>
</reference>
<name>A0AAE4Z8K8_9BACT</name>
<comment type="caution">
    <text evidence="1">The sequence shown here is derived from an EMBL/GenBank/DDBJ whole genome shotgun (WGS) entry which is preliminary data.</text>
</comment>
<accession>A0AAE4Z8K8</accession>
<proteinExistence type="predicted"/>
<dbReference type="Proteomes" id="UP000702544">
    <property type="component" value="Unassembled WGS sequence"/>
</dbReference>
<dbReference type="AlphaFoldDB" id="A0AAE4Z8K8"/>
<dbReference type="EMBL" id="JAACAK010000026">
    <property type="protein sequence ID" value="NIR74166.1"/>
    <property type="molecule type" value="Genomic_DNA"/>
</dbReference>